<evidence type="ECO:0000256" key="1">
    <source>
        <dbReference type="SAM" id="Phobius"/>
    </source>
</evidence>
<comment type="caution">
    <text evidence="2">The sequence shown here is derived from an EMBL/GenBank/DDBJ whole genome shotgun (WGS) entry which is preliminary data.</text>
</comment>
<feature type="transmembrane region" description="Helical" evidence="1">
    <location>
        <begin position="7"/>
        <end position="26"/>
    </location>
</feature>
<dbReference type="EMBL" id="VSSQ01013232">
    <property type="protein sequence ID" value="MPM51035.1"/>
    <property type="molecule type" value="Genomic_DNA"/>
</dbReference>
<keyword evidence="1" id="KW-1133">Transmembrane helix</keyword>
<gene>
    <name evidence="2" type="ORF">SDC9_97781</name>
</gene>
<keyword evidence="1" id="KW-0472">Membrane</keyword>
<dbReference type="AlphaFoldDB" id="A0A645ACU7"/>
<evidence type="ECO:0000313" key="2">
    <source>
        <dbReference type="EMBL" id="MPM51035.1"/>
    </source>
</evidence>
<feature type="transmembrane region" description="Helical" evidence="1">
    <location>
        <begin position="38"/>
        <end position="57"/>
    </location>
</feature>
<organism evidence="2">
    <name type="scientific">bioreactor metagenome</name>
    <dbReference type="NCBI Taxonomy" id="1076179"/>
    <lineage>
        <taxon>unclassified sequences</taxon>
        <taxon>metagenomes</taxon>
        <taxon>ecological metagenomes</taxon>
    </lineage>
</organism>
<name>A0A645ACU7_9ZZZZ</name>
<reference evidence="2" key="1">
    <citation type="submission" date="2019-08" db="EMBL/GenBank/DDBJ databases">
        <authorList>
            <person name="Kucharzyk K."/>
            <person name="Murdoch R.W."/>
            <person name="Higgins S."/>
            <person name="Loffler F."/>
        </authorList>
    </citation>
    <scope>NUCLEOTIDE SEQUENCE</scope>
</reference>
<accession>A0A645ACU7</accession>
<protein>
    <submittedName>
        <fullName evidence="2">Uncharacterized protein</fullName>
    </submittedName>
</protein>
<proteinExistence type="predicted"/>
<feature type="transmembrane region" description="Helical" evidence="1">
    <location>
        <begin position="69"/>
        <end position="91"/>
    </location>
</feature>
<keyword evidence="1" id="KW-0812">Transmembrane</keyword>
<feature type="transmembrane region" description="Helical" evidence="1">
    <location>
        <begin position="176"/>
        <end position="195"/>
    </location>
</feature>
<sequence length="206" mass="22417">MKRTLPIIVSFIVGMGLMLDNFVKFAPLNTAAVSVRSWLVIIALFSIMVAALNLLLVHIPRIRKRSGTWTQSAVLITFMLLTIFTGVFMGTKNTIYATFYDGILNPGSTTVNSLLAFFIASAAVRTFKARSLESSLLLLTAILLMLSNVTIGSAISKYIPILGQWFTNVPNATAQRGLIITSSLAFVTISLRNILGLSTQWLGGKD</sequence>
<feature type="transmembrane region" description="Helical" evidence="1">
    <location>
        <begin position="136"/>
        <end position="156"/>
    </location>
</feature>
<feature type="transmembrane region" description="Helical" evidence="1">
    <location>
        <begin position="103"/>
        <end position="124"/>
    </location>
</feature>